<protein>
    <recommendedName>
        <fullName evidence="10">C2H2-type domain-containing protein</fullName>
    </recommendedName>
</protein>
<dbReference type="KEGG" id="mde:101895445"/>
<evidence type="ECO:0000256" key="9">
    <source>
        <dbReference type="SAM" id="MobiDB-lite"/>
    </source>
</evidence>
<dbReference type="EnsemblMetazoa" id="MDOA012470-RA">
    <property type="protein sequence ID" value="MDOA012470-PA"/>
    <property type="gene ID" value="MDOA012470"/>
</dbReference>
<dbReference type="PROSITE" id="PS00028">
    <property type="entry name" value="ZINC_FINGER_C2H2_1"/>
    <property type="match status" value="3"/>
</dbReference>
<dbReference type="PANTHER" id="PTHR22930">
    <property type="match status" value="1"/>
</dbReference>
<keyword evidence="8" id="KW-0862">Zinc</keyword>
<dbReference type="SMART" id="SM00355">
    <property type="entry name" value="ZnF_C2H2"/>
    <property type="match status" value="5"/>
</dbReference>
<dbReference type="Pfam" id="PF07776">
    <property type="entry name" value="zf-AD"/>
    <property type="match status" value="1"/>
</dbReference>
<dbReference type="eggNOG" id="KOG4585">
    <property type="taxonomic scope" value="Eukaryota"/>
</dbReference>
<evidence type="ECO:0000256" key="4">
    <source>
        <dbReference type="ARBA" id="ARBA00022722"/>
    </source>
</evidence>
<comment type="subcellular location">
    <subcellularLocation>
        <location evidence="2">Nucleus</location>
    </subcellularLocation>
</comment>
<dbReference type="Gene3D" id="3.30.160.60">
    <property type="entry name" value="Classic Zinc Finger"/>
    <property type="match status" value="1"/>
</dbReference>
<dbReference type="PANTHER" id="PTHR22930:SF289">
    <property type="entry name" value="DDE TNP4 DOMAIN-CONTAINING PROTEIN-RELATED"/>
    <property type="match status" value="1"/>
</dbReference>
<dbReference type="Gene3D" id="3.40.1800.20">
    <property type="match status" value="1"/>
</dbReference>
<feature type="compositionally biased region" description="Basic and acidic residues" evidence="9">
    <location>
        <begin position="104"/>
        <end position="113"/>
    </location>
</feature>
<evidence type="ECO:0000256" key="5">
    <source>
        <dbReference type="ARBA" id="ARBA00022723"/>
    </source>
</evidence>
<dbReference type="InterPro" id="IPR045249">
    <property type="entry name" value="HARBI1-like"/>
</dbReference>
<dbReference type="InterPro" id="IPR013087">
    <property type="entry name" value="Znf_C2H2_type"/>
</dbReference>
<dbReference type="GO" id="GO:0016787">
    <property type="term" value="F:hydrolase activity"/>
    <property type="evidence" value="ECO:0007669"/>
    <property type="project" value="UniProtKB-KW"/>
</dbReference>
<evidence type="ECO:0000313" key="11">
    <source>
        <dbReference type="EnsemblMetazoa" id="MDOA012470-PA"/>
    </source>
</evidence>
<feature type="domain" description="C2H2-type" evidence="10">
    <location>
        <begin position="397"/>
        <end position="424"/>
    </location>
</feature>
<comment type="similarity">
    <text evidence="3">Belongs to the HARBI1 family.</text>
</comment>
<feature type="domain" description="C2H2-type" evidence="10">
    <location>
        <begin position="369"/>
        <end position="391"/>
    </location>
</feature>
<evidence type="ECO:0000259" key="10">
    <source>
        <dbReference type="PROSITE" id="PS50157"/>
    </source>
</evidence>
<dbReference type="InterPro" id="IPR036236">
    <property type="entry name" value="Znf_C2H2_sf"/>
</dbReference>
<dbReference type="PROSITE" id="PS50157">
    <property type="entry name" value="ZINC_FINGER_C2H2_2"/>
    <property type="match status" value="2"/>
</dbReference>
<dbReference type="SUPFAM" id="SSF57667">
    <property type="entry name" value="beta-beta-alpha zinc fingers"/>
    <property type="match status" value="2"/>
</dbReference>
<dbReference type="InterPro" id="IPR027806">
    <property type="entry name" value="HARBI1_dom"/>
</dbReference>
<feature type="region of interest" description="Disordered" evidence="9">
    <location>
        <begin position="197"/>
        <end position="249"/>
    </location>
</feature>
<feature type="region of interest" description="Disordered" evidence="9">
    <location>
        <begin position="90"/>
        <end position="113"/>
    </location>
</feature>
<dbReference type="SUPFAM" id="SSF118359">
    <property type="entry name" value="Expressed protein At2g23090/F21P24.15"/>
    <property type="match status" value="1"/>
</dbReference>
<dbReference type="VEuPathDB" id="VectorBase:MDOA012470"/>
<reference evidence="11" key="1">
    <citation type="submission" date="2020-05" db="UniProtKB">
        <authorList>
            <consortium name="EnsemblMetazoa"/>
        </authorList>
    </citation>
    <scope>IDENTIFICATION</scope>
    <source>
        <strain evidence="11">Aabys</strain>
    </source>
</reference>
<evidence type="ECO:0000256" key="3">
    <source>
        <dbReference type="ARBA" id="ARBA00006958"/>
    </source>
</evidence>
<dbReference type="GO" id="GO:0008270">
    <property type="term" value="F:zinc ion binding"/>
    <property type="evidence" value="ECO:0007669"/>
    <property type="project" value="UniProtKB-KW"/>
</dbReference>
<proteinExistence type="inferred from homology"/>
<keyword evidence="7" id="KW-0539">Nucleus</keyword>
<evidence type="ECO:0000256" key="7">
    <source>
        <dbReference type="ARBA" id="ARBA00023242"/>
    </source>
</evidence>
<evidence type="ECO:0000256" key="1">
    <source>
        <dbReference type="ARBA" id="ARBA00001968"/>
    </source>
</evidence>
<dbReference type="InterPro" id="IPR012934">
    <property type="entry name" value="Znf_AD"/>
</dbReference>
<dbReference type="SMART" id="SM00868">
    <property type="entry name" value="zf-AD"/>
    <property type="match status" value="1"/>
</dbReference>
<keyword evidence="6" id="KW-0378">Hydrolase</keyword>
<dbReference type="GO" id="GO:0005634">
    <property type="term" value="C:nucleus"/>
    <property type="evidence" value="ECO:0007669"/>
    <property type="project" value="UniProtKB-SubCell"/>
</dbReference>
<keyword evidence="5" id="KW-0479">Metal-binding</keyword>
<dbReference type="OrthoDB" id="6509413at2759"/>
<accession>A0A1I8N7U2</accession>
<evidence type="ECO:0000256" key="2">
    <source>
        <dbReference type="ARBA" id="ARBA00004123"/>
    </source>
</evidence>
<keyword evidence="8" id="KW-0863">Zinc-finger</keyword>
<dbReference type="VEuPathDB" id="VectorBase:MDOMA2_010728"/>
<dbReference type="AlphaFoldDB" id="A0A1I8N7U2"/>
<evidence type="ECO:0000256" key="8">
    <source>
        <dbReference type="PROSITE-ProRule" id="PRU00042"/>
    </source>
</evidence>
<feature type="compositionally biased region" description="Basic and acidic residues" evidence="9">
    <location>
        <begin position="222"/>
        <end position="233"/>
    </location>
</feature>
<dbReference type="eggNOG" id="KOG1721">
    <property type="taxonomic scope" value="Eukaryota"/>
</dbReference>
<dbReference type="RefSeq" id="XP_005189351.2">
    <property type="nucleotide sequence ID" value="XM_005189294.4"/>
</dbReference>
<evidence type="ECO:0000256" key="6">
    <source>
        <dbReference type="ARBA" id="ARBA00022801"/>
    </source>
</evidence>
<keyword evidence="4" id="KW-0540">Nuclease</keyword>
<comment type="cofactor">
    <cofactor evidence="1">
        <name>a divalent metal cation</name>
        <dbReference type="ChEBI" id="CHEBI:60240"/>
    </cofactor>
</comment>
<dbReference type="Pfam" id="PF13359">
    <property type="entry name" value="DDE_Tnp_4"/>
    <property type="match status" value="1"/>
</dbReference>
<dbReference type="GO" id="GO:0004518">
    <property type="term" value="F:nuclease activity"/>
    <property type="evidence" value="ECO:0007669"/>
    <property type="project" value="UniProtKB-KW"/>
</dbReference>
<sequence length="787" mass="90898">MVNMMCLLCLKTLEDKNRCIEINSSPWLEFEIEMLIDKHLWSMGPLLTTASCICSNCWDKLYDFHKFYKHIEGTHELLIKTEQCYDSDDSLPKTLDDNGNTNDQHSESSIEIKQEPSELLVALTRTNSIDSYNMENDFENEEDFLGFSDESNNPFDGGRMIIKTEPYCMHMYDYEIVGEQDSTDSIIRPQENQEPMEVLANNESTPSTEDEDDSLEYSYSSDKSKDNDSIHTDSDDDSPPLVLKTPKECQANPAKNVNKQFKLNKDEDRITVNKVISPTNKRQKMDEGEGAKRSKTRARSNEEWDELLHKYFNIKCHKCDTIFANFDLLRTHFSQKHNELCYIMCCSTKFFKRSELIDHVNIHLDAEYFKCNVCSEIFDDRQKLNVHKKIHGKTFVWSCDICHEKFPSKRSRKVHEQMHVQEQFHGCHDCGKMDGNYKKKQKETEINKRKMIRYNTDVMNLPDKEFEKYFRLTKKAFIYVLEAISPEFKIAYRSSGVSNKLKLAATLLFLGQGSYQLGVGSDFNLGLSQPTVSKVLAETLSALEKTICPIWIKLQMSEKEKMKAKEHFFENHGFPGVIGCVGGTYIKIKAPAKEVRHMYNNRKGVASLNAMVICDHNMHIRFLDARHGGATPHHLIWSSSKANTLFKELYDTEHCNYWLLGGSEYPLEPYLMIPFARAEDGSAEAIYNTKHSKARHIMERTIGVLKNRFRCLLGIRPLYYEPNKAQQIVNVCAALHNICIQYGSNPLNDEDMISLEKNDENLEQTILDSSINEEASAIREQIKLSFL</sequence>
<gene>
    <name evidence="11" type="primary">101895445</name>
</gene>
<name>A0A1I8N7U2_MUSDO</name>
<organism evidence="11">
    <name type="scientific">Musca domestica</name>
    <name type="common">House fly</name>
    <dbReference type="NCBI Taxonomy" id="7370"/>
    <lineage>
        <taxon>Eukaryota</taxon>
        <taxon>Metazoa</taxon>
        <taxon>Ecdysozoa</taxon>
        <taxon>Arthropoda</taxon>
        <taxon>Hexapoda</taxon>
        <taxon>Insecta</taxon>
        <taxon>Pterygota</taxon>
        <taxon>Neoptera</taxon>
        <taxon>Endopterygota</taxon>
        <taxon>Diptera</taxon>
        <taxon>Brachycera</taxon>
        <taxon>Muscomorpha</taxon>
        <taxon>Muscoidea</taxon>
        <taxon>Muscidae</taxon>
        <taxon>Musca</taxon>
    </lineage>
</organism>
<dbReference type="SUPFAM" id="SSF57716">
    <property type="entry name" value="Glucocorticoid receptor-like (DNA-binding domain)"/>
    <property type="match status" value="1"/>
</dbReference>